<proteinExistence type="predicted"/>
<organism evidence="1">
    <name type="scientific">Octopus bimaculoides</name>
    <name type="common">California two-spotted octopus</name>
    <dbReference type="NCBI Taxonomy" id="37653"/>
    <lineage>
        <taxon>Eukaryota</taxon>
        <taxon>Metazoa</taxon>
        <taxon>Spiralia</taxon>
        <taxon>Lophotrochozoa</taxon>
        <taxon>Mollusca</taxon>
        <taxon>Cephalopoda</taxon>
        <taxon>Coleoidea</taxon>
        <taxon>Octopodiformes</taxon>
        <taxon>Octopoda</taxon>
        <taxon>Incirrata</taxon>
        <taxon>Octopodidae</taxon>
        <taxon>Octopus</taxon>
    </lineage>
</organism>
<dbReference type="InterPro" id="IPR029982">
    <property type="entry name" value="Kptn"/>
</dbReference>
<dbReference type="STRING" id="37653.A0A0L8GVC9"/>
<accession>A0A0L8GVC9</accession>
<evidence type="ECO:0000313" key="1">
    <source>
        <dbReference type="EMBL" id="KOF80560.1"/>
    </source>
</evidence>
<dbReference type="GO" id="GO:0034198">
    <property type="term" value="P:cellular response to amino acid starvation"/>
    <property type="evidence" value="ECO:0007669"/>
    <property type="project" value="TreeGrafter"/>
</dbReference>
<protein>
    <recommendedName>
        <fullName evidence="2">Kaptin</fullName>
    </recommendedName>
</protein>
<dbReference type="GO" id="GO:0051015">
    <property type="term" value="F:actin filament binding"/>
    <property type="evidence" value="ECO:0007669"/>
    <property type="project" value="TreeGrafter"/>
</dbReference>
<gene>
    <name evidence="1" type="ORF">OCBIM_22027711mg</name>
</gene>
<dbReference type="AlphaFoldDB" id="A0A0L8GVC9"/>
<dbReference type="GO" id="GO:1904262">
    <property type="term" value="P:negative regulation of TORC1 signaling"/>
    <property type="evidence" value="ECO:0007669"/>
    <property type="project" value="TreeGrafter"/>
</dbReference>
<dbReference type="PANTHER" id="PTHR15435:SF2">
    <property type="entry name" value="KICSTOR COMPLEX PROTEIN KAPTIN"/>
    <property type="match status" value="1"/>
</dbReference>
<dbReference type="GO" id="GO:0030027">
    <property type="term" value="C:lamellipodium"/>
    <property type="evidence" value="ECO:0007669"/>
    <property type="project" value="TreeGrafter"/>
</dbReference>
<dbReference type="PANTHER" id="PTHR15435">
    <property type="entry name" value="KICSTOR COMPLEX PROTEIN KAPTIN"/>
    <property type="match status" value="1"/>
</dbReference>
<dbReference type="GO" id="GO:0015629">
    <property type="term" value="C:actin cytoskeleton"/>
    <property type="evidence" value="ECO:0007669"/>
    <property type="project" value="InterPro"/>
</dbReference>
<name>A0A0L8GVC9_OCTBM</name>
<reference evidence="1" key="1">
    <citation type="submission" date="2015-07" db="EMBL/GenBank/DDBJ databases">
        <title>MeaNS - Measles Nucleotide Surveillance Program.</title>
        <authorList>
            <person name="Tran T."/>
            <person name="Druce J."/>
        </authorList>
    </citation>
    <scope>NUCLEOTIDE SEQUENCE</scope>
    <source>
        <strain evidence="1">UCB-OBI-ISO-001</strain>
        <tissue evidence="1">Gonad</tissue>
    </source>
</reference>
<dbReference type="EMBL" id="KQ420347">
    <property type="protein sequence ID" value="KOF80560.1"/>
    <property type="molecule type" value="Genomic_DNA"/>
</dbReference>
<dbReference type="OrthoDB" id="10267127at2759"/>
<dbReference type="KEGG" id="obi:106874659"/>
<dbReference type="GO" id="GO:0007015">
    <property type="term" value="P:actin filament organization"/>
    <property type="evidence" value="ECO:0007669"/>
    <property type="project" value="InterPro"/>
</dbReference>
<dbReference type="OMA" id="REDIHQT"/>
<sequence length="518" mass="58673">MGGRWQWIDAHFSCLPSQSNVYGLTTFSKADGTTKLLTGCMNGKVMSVEYHKHSDKLRPSSREIQFTYIPGDAELVAIDAFRKVFHDDELIIGIAFLKLEENENKTCQFLNIYSSWEKELDLKPNSDQVTPICQYLKLEFIPYQLTHTQLITKNSKETVFLLSGNDKKVHLYREDVSLEHSFMEVSVVEYFPEFQTITSCILWINIVYVDKNKQRITARGHQNGEIIVFLVEPLSKVILKQFSICHDGPITRVLLFTSESKVAVPACLEHLGLESNTECDVSDYHLLVVSAVEHSVVYKNVLDKEFSDQLLLPDSNKSDCVMCACAVDIDFDGQNELLLGTYGQELLAYKFQTIAPQEPASPIDNFDELQTMNSRRKAYSFSVSSKKMYKYTTGDLTSTPKTVYKDDSSMPDNWNINSYSPEVDIISDMFNTRPSFSKGQPQAGYQLLWHRSFASPVVAVEHADVMGDGMDDLIVLTLKGLHILQPNLTNVAEICFNKLNALLNSSMSNDEDEKREAT</sequence>
<evidence type="ECO:0008006" key="2">
    <source>
        <dbReference type="Google" id="ProtNLM"/>
    </source>
</evidence>